<dbReference type="InterPro" id="IPR015378">
    <property type="entry name" value="Transposase-like_Mu_C"/>
</dbReference>
<dbReference type="AlphaFoldDB" id="A0AB33FVV3"/>
<dbReference type="GO" id="GO:0006313">
    <property type="term" value="P:DNA transposition"/>
    <property type="evidence" value="ECO:0007669"/>
    <property type="project" value="InterPro"/>
</dbReference>
<feature type="domain" description="HTH Mu-type" evidence="1">
    <location>
        <begin position="3"/>
        <end position="72"/>
    </location>
</feature>
<protein>
    <submittedName>
        <fullName evidence="2">Transposase</fullName>
    </submittedName>
</protein>
<dbReference type="SUPFAM" id="SSF50610">
    <property type="entry name" value="mu transposase, C-terminal domain"/>
    <property type="match status" value="1"/>
</dbReference>
<dbReference type="Gene3D" id="1.10.10.10">
    <property type="entry name" value="Winged helix-like DNA-binding domain superfamily/Winged helix DNA-binding domain"/>
    <property type="match status" value="1"/>
</dbReference>
<dbReference type="SUPFAM" id="SSF53098">
    <property type="entry name" value="Ribonuclease H-like"/>
    <property type="match status" value="1"/>
</dbReference>
<reference evidence="2 3" key="1">
    <citation type="submission" date="2018-05" db="EMBL/GenBank/DDBJ databases">
        <title>Klebsiella quasipneumonaiae provides a window into carbapenemase gene transfer, plasmid rearrangements and nosocomial acquisition from the hospital environment.</title>
        <authorList>
            <person name="Mathers A.J."/>
            <person name="Vegesana K."/>
            <person name="Stoesser N."/>
            <person name="Crook D."/>
            <person name="Vaughan A."/>
            <person name="Barry K."/>
            <person name="Parikh H."/>
            <person name="Sebra R."/>
            <person name="Kotay S."/>
            <person name="Walker A.S."/>
            <person name="Sheppard A.E."/>
        </authorList>
    </citation>
    <scope>NUCLEOTIDE SEQUENCE [LARGE SCALE GENOMIC DNA]</scope>
    <source>
        <strain evidence="2 3">CAV1761</strain>
    </source>
</reference>
<evidence type="ECO:0000313" key="2">
    <source>
        <dbReference type="EMBL" id="AWL70687.1"/>
    </source>
</evidence>
<dbReference type="Gene3D" id="1.10.10.60">
    <property type="entry name" value="Homeodomain-like"/>
    <property type="match status" value="2"/>
</dbReference>
<evidence type="ECO:0000313" key="3">
    <source>
        <dbReference type="Proteomes" id="UP000245399"/>
    </source>
</evidence>
<organism evidence="2 3">
    <name type="scientific">Serratia marcescens</name>
    <dbReference type="NCBI Taxonomy" id="615"/>
    <lineage>
        <taxon>Bacteria</taxon>
        <taxon>Pseudomonadati</taxon>
        <taxon>Pseudomonadota</taxon>
        <taxon>Gammaproteobacteria</taxon>
        <taxon>Enterobacterales</taxon>
        <taxon>Yersiniaceae</taxon>
        <taxon>Serratia</taxon>
    </lineage>
</organism>
<dbReference type="InterPro" id="IPR004189">
    <property type="entry name" value="Phage_Mu_transposase"/>
</dbReference>
<dbReference type="InterPro" id="IPR009057">
    <property type="entry name" value="Homeodomain-like_sf"/>
</dbReference>
<name>A0AB33FVV3_SERMA</name>
<dbReference type="InterPro" id="IPR036397">
    <property type="entry name" value="RNaseH_sf"/>
</dbReference>
<dbReference type="SUPFAM" id="SSF46689">
    <property type="entry name" value="Homeodomain-like"/>
    <property type="match status" value="2"/>
</dbReference>
<dbReference type="Pfam" id="PF02914">
    <property type="entry name" value="DDE_2"/>
    <property type="match status" value="1"/>
</dbReference>
<proteinExistence type="predicted"/>
<dbReference type="GO" id="GO:0004803">
    <property type="term" value="F:transposase activity"/>
    <property type="evidence" value="ECO:0007669"/>
    <property type="project" value="InterPro"/>
</dbReference>
<dbReference type="Pfam" id="PF09039">
    <property type="entry name" value="HTH_Tnp_Mu_2"/>
    <property type="match status" value="1"/>
</dbReference>
<dbReference type="InterPro" id="IPR036388">
    <property type="entry name" value="WH-like_DNA-bd_sf"/>
</dbReference>
<accession>A0AB33FVV3</accession>
<sequence>MRGGIWVTVQECIGLPNLPTSVPGIRKHLEEFVSGNEELTRKRTGSKAFEYHISALPPEVRAAVLKRHNQVETTSGLITLPERKVADPARTRLWKCWEQANAAQRDQASERVRSVVLMAELVESGLKVRAAADVAAGNLGISPNSLRRWYGKAQKHPRSDWGPALLDNRLIERTATASKADFDEQAWEFFKADYLRLEQPAMTKSYERLELAASKHSWTIPSFDTVRRRVEKEIPVEVRVLMREGEHALHRLYPAQKRSVANLRALEWINGDGYHHNVRVTWFNGEVLRPKTWFWQCVYSRKILGYRVDLSENTDSIRLSLLDVIRQYGKPKEATIDNTRAAANKTMTGGLPNRYRFKVKPDDIEGILPMLGFNVHWTSVVAGKGWGQAKPVERAFGVGGLGEYIDKSPLCAGAYTGPNPMQKPDYKPKPINVDTFMQAVAEGVAMFNAAVGRDTEICAGKLSFNEAFDASYRQQIIEFLPDEQLRMLMLSTEAVTVQRDGSFVLKAGGKIQQQENRYISEALRNMRTHKVVVRFDPQDLHSKVYCYTLDGEFICEAKCEAPVAFGDTQQAREHSRLRTQMVKATKKAAKAQVAMDMLELTELMGRSPEPEAPQRQVVRMFNQGNTVKKVQPVEDEAEFSDNEIAFQQYISKLASQQK</sequence>
<gene>
    <name evidence="2" type="ORF">DKC05_25070</name>
</gene>
<dbReference type="Gene3D" id="2.30.30.130">
    <property type="entry name" value="Transposase, Mu, C-terminal"/>
    <property type="match status" value="1"/>
</dbReference>
<dbReference type="Gene3D" id="3.30.420.10">
    <property type="entry name" value="Ribonuclease H-like superfamily/Ribonuclease H"/>
    <property type="match status" value="1"/>
</dbReference>
<dbReference type="InterPro" id="IPR009004">
    <property type="entry name" value="Transposase_Mu_C"/>
</dbReference>
<dbReference type="SUPFAM" id="SSF46955">
    <property type="entry name" value="Putative DNA-binding domain"/>
    <property type="match status" value="1"/>
</dbReference>
<dbReference type="EMBL" id="CP029449">
    <property type="protein sequence ID" value="AWL70687.1"/>
    <property type="molecule type" value="Genomic_DNA"/>
</dbReference>
<dbReference type="GO" id="GO:0015074">
    <property type="term" value="P:DNA integration"/>
    <property type="evidence" value="ECO:0007669"/>
    <property type="project" value="InterPro"/>
</dbReference>
<dbReference type="PROSITE" id="PS51702">
    <property type="entry name" value="HTH_MU"/>
    <property type="match status" value="1"/>
</dbReference>
<dbReference type="InterPro" id="IPR003314">
    <property type="entry name" value="Mu-type_HTH"/>
</dbReference>
<dbReference type="InterPro" id="IPR012337">
    <property type="entry name" value="RNaseH-like_sf"/>
</dbReference>
<dbReference type="InterPro" id="IPR015126">
    <property type="entry name" value="Mu_I-gamma"/>
</dbReference>
<dbReference type="InterPro" id="IPR009061">
    <property type="entry name" value="DNA-bd_dom_put_sf"/>
</dbReference>
<dbReference type="GO" id="GO:0003677">
    <property type="term" value="F:DNA binding"/>
    <property type="evidence" value="ECO:0007669"/>
    <property type="project" value="InterPro"/>
</dbReference>
<dbReference type="Pfam" id="PF02316">
    <property type="entry name" value="HTH_Tnp_Mu_1"/>
    <property type="match status" value="1"/>
</dbReference>
<dbReference type="RefSeq" id="WP_047730413.1">
    <property type="nucleotide sequence ID" value="NZ_CADDTT010000054.1"/>
</dbReference>
<evidence type="ECO:0000259" key="1">
    <source>
        <dbReference type="PROSITE" id="PS51702"/>
    </source>
</evidence>
<dbReference type="Pfam" id="PF09299">
    <property type="entry name" value="Mu-transpos_C"/>
    <property type="match status" value="1"/>
</dbReference>
<dbReference type="Proteomes" id="UP000245399">
    <property type="component" value="Chromosome"/>
</dbReference>
<dbReference type="Gene3D" id="6.10.250.2550">
    <property type="match status" value="1"/>
</dbReference>